<reference evidence="3" key="1">
    <citation type="journal article" date="2015" name="Int. J. Syst. Evol. Microbiol.">
        <title>Rhizobium oryzicola sp. nov., potential plant-growth-promoting endophytic bacteria isolated from rice roots.</title>
        <authorList>
            <person name="Zhang X.X."/>
            <person name="Gao J.S."/>
            <person name="Cao Y.H."/>
            <person name="Sheirdil R.A."/>
            <person name="Wang X.C."/>
            <person name="Zhang L."/>
        </authorList>
    </citation>
    <scope>NUCLEOTIDE SEQUENCE</scope>
    <source>
        <strain evidence="3">05753</strain>
    </source>
</reference>
<keyword evidence="1" id="KW-0560">Oxidoreductase</keyword>
<dbReference type="InterPro" id="IPR051691">
    <property type="entry name" value="Metab_Enz_Cyan_OpOx_G3PDH"/>
</dbReference>
<dbReference type="RefSeq" id="WP_302077421.1">
    <property type="nucleotide sequence ID" value="NZ_JAUKWQ010000004.1"/>
</dbReference>
<dbReference type="Gene3D" id="1.10.10.1100">
    <property type="entry name" value="BFD-like [2Fe-2S]-binding domain"/>
    <property type="match status" value="1"/>
</dbReference>
<proteinExistence type="predicted"/>
<dbReference type="PANTHER" id="PTHR42949:SF3">
    <property type="entry name" value="ANAEROBIC GLYCEROL-3-PHOSPHATE DEHYDROGENASE SUBUNIT B"/>
    <property type="match status" value="1"/>
</dbReference>
<reference evidence="3" key="2">
    <citation type="submission" date="2023-07" db="EMBL/GenBank/DDBJ databases">
        <authorList>
            <person name="Sun H."/>
        </authorList>
    </citation>
    <scope>NUCLEOTIDE SEQUENCE</scope>
    <source>
        <strain evidence="3">05753</strain>
    </source>
</reference>
<evidence type="ECO:0000259" key="2">
    <source>
        <dbReference type="Pfam" id="PF07992"/>
    </source>
</evidence>
<dbReference type="InterPro" id="IPR023753">
    <property type="entry name" value="FAD/NAD-binding_dom"/>
</dbReference>
<keyword evidence="4" id="KW-1185">Reference proteome</keyword>
<dbReference type="Proteomes" id="UP001169006">
    <property type="component" value="Unassembled WGS sequence"/>
</dbReference>
<evidence type="ECO:0000313" key="3">
    <source>
        <dbReference type="EMBL" id="MDO1583228.1"/>
    </source>
</evidence>
<feature type="domain" description="FAD/NAD(P)-binding" evidence="2">
    <location>
        <begin position="21"/>
        <end position="324"/>
    </location>
</feature>
<dbReference type="InterPro" id="IPR041854">
    <property type="entry name" value="BFD-like_2Fe2S-bd_dom_sf"/>
</dbReference>
<sequence>MQASDPAALDGKLPAPESHVQVLVVGAGPAGLTAATELARNGVSVMLIDENPLDPHLVGLDVPLFFGGRAGSAVQNQARMVEQIVASDPAYEAAFEAGVDVGLGVTCWGVYLPGPASRALPGPVAALTDGARSWTVGFDRLLIAAGARDFVAFFDGADQPGVMGAQAFAALTDRYDAFDGRRLLVYGSGELGVRTAQRALDLGLEVAALVDVTDEPRAAPASINALRAKGVAIRTGVTVTAAARGALGVTSATLADRNGVTETFACDTICLALGRIPSIELFDSAGIEIVLEAGLGGYVPRSADGISTSSPLVFGLGDCIGVSEDLPSRADIEDEARRAAAIVMASLDGSPAVIGARTVPAQDQLAYRRHVIERMLESGGHEVLACQCEDVTRGDLAGIRPPRYLGCPASTGNRRDLKSHAAEGPLNHDQMKRLTRVSMGACQGRRCREQVALLMAIYGGMPSAAVPLAGYRPPVRPLPLSVLATMAETRAMADEWPVWFGIPTQWIPYGAIGTPEEDAMLATHMHL</sequence>
<dbReference type="Pfam" id="PF07992">
    <property type="entry name" value="Pyr_redox_2"/>
    <property type="match status" value="1"/>
</dbReference>
<gene>
    <name evidence="3" type="ORF">Q2T52_14140</name>
</gene>
<accession>A0ABT8SXS1</accession>
<evidence type="ECO:0000256" key="1">
    <source>
        <dbReference type="ARBA" id="ARBA00023002"/>
    </source>
</evidence>
<dbReference type="EMBL" id="JAUKWQ010000004">
    <property type="protein sequence ID" value="MDO1583228.1"/>
    <property type="molecule type" value="Genomic_DNA"/>
</dbReference>
<protein>
    <submittedName>
        <fullName evidence="3">FAD-dependent oxidoreductase</fullName>
    </submittedName>
</protein>
<dbReference type="Gene3D" id="3.50.50.60">
    <property type="entry name" value="FAD/NAD(P)-binding domain"/>
    <property type="match status" value="3"/>
</dbReference>
<comment type="caution">
    <text evidence="3">The sequence shown here is derived from an EMBL/GenBank/DDBJ whole genome shotgun (WGS) entry which is preliminary data.</text>
</comment>
<dbReference type="InterPro" id="IPR036188">
    <property type="entry name" value="FAD/NAD-bd_sf"/>
</dbReference>
<dbReference type="PRINTS" id="PR00411">
    <property type="entry name" value="PNDRDTASEI"/>
</dbReference>
<dbReference type="SUPFAM" id="SSF51905">
    <property type="entry name" value="FAD/NAD(P)-binding domain"/>
    <property type="match status" value="1"/>
</dbReference>
<organism evidence="3 4">
    <name type="scientific">Rhizobium oryzicola</name>
    <dbReference type="NCBI Taxonomy" id="1232668"/>
    <lineage>
        <taxon>Bacteria</taxon>
        <taxon>Pseudomonadati</taxon>
        <taxon>Pseudomonadota</taxon>
        <taxon>Alphaproteobacteria</taxon>
        <taxon>Hyphomicrobiales</taxon>
        <taxon>Rhizobiaceae</taxon>
        <taxon>Rhizobium/Agrobacterium group</taxon>
        <taxon>Rhizobium</taxon>
    </lineage>
</organism>
<dbReference type="PANTHER" id="PTHR42949">
    <property type="entry name" value="ANAEROBIC GLYCEROL-3-PHOSPHATE DEHYDROGENASE SUBUNIT B"/>
    <property type="match status" value="1"/>
</dbReference>
<evidence type="ECO:0000313" key="4">
    <source>
        <dbReference type="Proteomes" id="UP001169006"/>
    </source>
</evidence>
<dbReference type="PRINTS" id="PR00368">
    <property type="entry name" value="FADPNR"/>
</dbReference>
<name>A0ABT8SXS1_9HYPH</name>